<evidence type="ECO:0000256" key="1">
    <source>
        <dbReference type="SAM" id="SignalP"/>
    </source>
</evidence>
<feature type="domain" description="Fe2OG dioxygenase" evidence="2">
    <location>
        <begin position="629"/>
        <end position="762"/>
    </location>
</feature>
<gene>
    <name evidence="3" type="ORF">ACHAWO_007361</name>
</gene>
<dbReference type="PROSITE" id="PS51471">
    <property type="entry name" value="FE2OG_OXY"/>
    <property type="match status" value="1"/>
</dbReference>
<dbReference type="InterPro" id="IPR027443">
    <property type="entry name" value="IPNS-like_sf"/>
</dbReference>
<dbReference type="InterPro" id="IPR026992">
    <property type="entry name" value="DIOX_N"/>
</dbReference>
<dbReference type="InterPro" id="IPR050231">
    <property type="entry name" value="Iron_ascorbate_oxido_reductase"/>
</dbReference>
<dbReference type="Pfam" id="PF14226">
    <property type="entry name" value="DIOX_N"/>
    <property type="match status" value="1"/>
</dbReference>
<dbReference type="AlphaFoldDB" id="A0ABD3NLJ1"/>
<dbReference type="InterPro" id="IPR029063">
    <property type="entry name" value="SAM-dependent_MTases_sf"/>
</dbReference>
<keyword evidence="4" id="KW-1185">Reference proteome</keyword>
<feature type="signal peptide" evidence="1">
    <location>
        <begin position="1"/>
        <end position="23"/>
    </location>
</feature>
<feature type="chain" id="PRO_5044776147" description="Fe2OG dioxygenase domain-containing protein" evidence="1">
    <location>
        <begin position="24"/>
        <end position="795"/>
    </location>
</feature>
<dbReference type="InterPro" id="IPR005123">
    <property type="entry name" value="Oxoglu/Fe-dep_dioxygenase_dom"/>
</dbReference>
<proteinExistence type="predicted"/>
<organism evidence="3 4">
    <name type="scientific">Cyclotella atomus</name>
    <dbReference type="NCBI Taxonomy" id="382360"/>
    <lineage>
        <taxon>Eukaryota</taxon>
        <taxon>Sar</taxon>
        <taxon>Stramenopiles</taxon>
        <taxon>Ochrophyta</taxon>
        <taxon>Bacillariophyta</taxon>
        <taxon>Coscinodiscophyceae</taxon>
        <taxon>Thalassiosirophycidae</taxon>
        <taxon>Stephanodiscales</taxon>
        <taxon>Stephanodiscaceae</taxon>
        <taxon>Cyclotella</taxon>
    </lineage>
</organism>
<evidence type="ECO:0000259" key="2">
    <source>
        <dbReference type="PROSITE" id="PS51471"/>
    </source>
</evidence>
<comment type="caution">
    <text evidence="3">The sequence shown here is derived from an EMBL/GenBank/DDBJ whole genome shotgun (WGS) entry which is preliminary data.</text>
</comment>
<dbReference type="SUPFAM" id="SSF51197">
    <property type="entry name" value="Clavaminate synthase-like"/>
    <property type="match status" value="1"/>
</dbReference>
<sequence length="795" mass="88290">MSNLLRFLLGVLYVTSFDPGVLQDTRVQFYACILYPPSITHHSPLRRHTTMQPTPTIRRRTPQSKRVRSGLLCHASSNTSQNGEDGIIRRIFELLPHLADRTCVDVGAWDGRHLSNTFSLLFGQGDDDDEGGERSCWKGVLIEADPLKFQQLQALHAVTDNICICAAVSCQVGSPRSLRRLLSSVGGENGSSAEALEGSSLSVDSCNSSRKKHWRLEQDFDFLCIDVDGIDYWLLHDLLGADDDGIEEYPNDASNNKQPRNTRLCSYRPLVICIEFNPTMPMDLIYIQPRCDSIRHGSSLSALVELANSFDYVLVETTVFNAFFVQRNLYEEYLKEEVPDTSIEALHEVTMGTQLYQLYDGTIKLWGCKKMLWHGLPLDETKMQMLTAEERQFPFAPDDSGGDGSIKNNSAQDFEIAESAIDMSPYCKQTAYYLDYRITTQQQLKAECFTKLNETLHRDGFALVRGTNISSSLCNSALKAAKTFLHDVDESVRRCCLTTDRARRGYSPISTENFASLIGEKGPNDLVKKFRIGPEQVDGGEENEQKCLSSLHQPNAWPNEEVWDQSAEFRSTIEQYYNELRVAADCVLRAICDGILAENADLANSLKVVTESTCGVSEKAVDANNHGANHTSILTLLGYQPGSRHKKGSKGFMNPLVAAHTDVGMITVLLFDDGKCASLQRCASSTAEGEVDVTWADVKLPSSKYLEGGNDPVFVANVGDCMSELTGGHLRSTLHRVIPCPSASKGNVDNIVRTSLGMFVGVDQAAQLALPNGEVLSYEEWRRRRIARALDVIKK</sequence>
<evidence type="ECO:0000313" key="3">
    <source>
        <dbReference type="EMBL" id="KAL3776077.1"/>
    </source>
</evidence>
<evidence type="ECO:0000313" key="4">
    <source>
        <dbReference type="Proteomes" id="UP001530400"/>
    </source>
</evidence>
<dbReference type="PANTHER" id="PTHR47990">
    <property type="entry name" value="2-OXOGLUTARATE (2OG) AND FE(II)-DEPENDENT OXYGENASE SUPERFAMILY PROTEIN-RELATED"/>
    <property type="match status" value="1"/>
</dbReference>
<dbReference type="EMBL" id="JALLPJ020001118">
    <property type="protein sequence ID" value="KAL3776077.1"/>
    <property type="molecule type" value="Genomic_DNA"/>
</dbReference>
<accession>A0ABD3NLJ1</accession>
<dbReference type="Gene3D" id="2.60.120.330">
    <property type="entry name" value="B-lactam Antibiotic, Isopenicillin N Synthase, Chain"/>
    <property type="match status" value="1"/>
</dbReference>
<dbReference type="Gene3D" id="3.40.50.150">
    <property type="entry name" value="Vaccinia Virus protein VP39"/>
    <property type="match status" value="1"/>
</dbReference>
<name>A0ABD3NLJ1_9STRA</name>
<dbReference type="Proteomes" id="UP001530400">
    <property type="component" value="Unassembled WGS sequence"/>
</dbReference>
<reference evidence="3 4" key="1">
    <citation type="submission" date="2024-10" db="EMBL/GenBank/DDBJ databases">
        <title>Updated reference genomes for cyclostephanoid diatoms.</title>
        <authorList>
            <person name="Roberts W.R."/>
            <person name="Alverson A.J."/>
        </authorList>
    </citation>
    <scope>NUCLEOTIDE SEQUENCE [LARGE SCALE GENOMIC DNA]</scope>
    <source>
        <strain evidence="3 4">AJA010-31</strain>
    </source>
</reference>
<keyword evidence="1" id="KW-0732">Signal</keyword>
<protein>
    <recommendedName>
        <fullName evidence="2">Fe2OG dioxygenase domain-containing protein</fullName>
    </recommendedName>
</protein>